<keyword evidence="3" id="KW-1185">Reference proteome</keyword>
<name>A0A4S8KPM5_DENBC</name>
<evidence type="ECO:0000313" key="2">
    <source>
        <dbReference type="EMBL" id="THU77560.1"/>
    </source>
</evidence>
<accession>A0A4S8KPM5</accession>
<dbReference type="EMBL" id="ML180404">
    <property type="protein sequence ID" value="THU77560.1"/>
    <property type="molecule type" value="Genomic_DNA"/>
</dbReference>
<evidence type="ECO:0000313" key="3">
    <source>
        <dbReference type="Proteomes" id="UP000297245"/>
    </source>
</evidence>
<dbReference type="PANTHER" id="PTHR48472">
    <property type="entry name" value="TC1-LIKE TRANSPOSASE DDE DOMAIN-CONTAINING PROTEIN"/>
    <property type="match status" value="1"/>
</dbReference>
<dbReference type="Pfam" id="PF13592">
    <property type="entry name" value="HTH_33"/>
    <property type="match status" value="1"/>
</dbReference>
<dbReference type="InterPro" id="IPR009057">
    <property type="entry name" value="Homeodomain-like_sf"/>
</dbReference>
<dbReference type="SUPFAM" id="SSF46689">
    <property type="entry name" value="Homeodomain-like"/>
    <property type="match status" value="1"/>
</dbReference>
<dbReference type="PANTHER" id="PTHR48472:SF1">
    <property type="entry name" value="TC1-LIKE TRANSPOSASE DDE DOMAIN-CONTAINING PROTEIN"/>
    <property type="match status" value="1"/>
</dbReference>
<evidence type="ECO:0000259" key="1">
    <source>
        <dbReference type="Pfam" id="PF13592"/>
    </source>
</evidence>
<dbReference type="Proteomes" id="UP000297245">
    <property type="component" value="Unassembled WGS sequence"/>
</dbReference>
<dbReference type="OrthoDB" id="3264182at2759"/>
<dbReference type="AlphaFoldDB" id="A0A4S8KPM5"/>
<sequence>MARQRPIVPIRQHYSRDLKNRVIYQYYTLQLNTSEISVNLNMMLRVVQRAIQNWNEIGDVCRERRGRGRCRILSSHNMQFLIAVVDRTPDIYLDEIQQELLTQHGVDMSIGTIHNSLKRLGYSSKKLTRQAAERQQERRDEFFLKVGCIPPEYLVCADESAVNILTTYRTNGWSTKGLRAWKTAKFVRGVWCVSTACFFTTTD</sequence>
<organism evidence="2 3">
    <name type="scientific">Dendrothele bispora (strain CBS 962.96)</name>
    <dbReference type="NCBI Taxonomy" id="1314807"/>
    <lineage>
        <taxon>Eukaryota</taxon>
        <taxon>Fungi</taxon>
        <taxon>Dikarya</taxon>
        <taxon>Basidiomycota</taxon>
        <taxon>Agaricomycotina</taxon>
        <taxon>Agaricomycetes</taxon>
        <taxon>Agaricomycetidae</taxon>
        <taxon>Agaricales</taxon>
        <taxon>Agaricales incertae sedis</taxon>
        <taxon>Dendrothele</taxon>
    </lineage>
</organism>
<proteinExistence type="predicted"/>
<dbReference type="InterPro" id="IPR025959">
    <property type="entry name" value="Winged_HTH_dom"/>
</dbReference>
<feature type="domain" description="Winged helix-turn helix" evidence="1">
    <location>
        <begin position="93"/>
        <end position="142"/>
    </location>
</feature>
<protein>
    <recommendedName>
        <fullName evidence="1">Winged helix-turn helix domain-containing protein</fullName>
    </recommendedName>
</protein>
<reference evidence="2 3" key="1">
    <citation type="journal article" date="2019" name="Nat. Ecol. Evol.">
        <title>Megaphylogeny resolves global patterns of mushroom evolution.</title>
        <authorList>
            <person name="Varga T."/>
            <person name="Krizsan K."/>
            <person name="Foldi C."/>
            <person name="Dima B."/>
            <person name="Sanchez-Garcia M."/>
            <person name="Sanchez-Ramirez S."/>
            <person name="Szollosi G.J."/>
            <person name="Szarkandi J.G."/>
            <person name="Papp V."/>
            <person name="Albert L."/>
            <person name="Andreopoulos W."/>
            <person name="Angelini C."/>
            <person name="Antonin V."/>
            <person name="Barry K.W."/>
            <person name="Bougher N.L."/>
            <person name="Buchanan P."/>
            <person name="Buyck B."/>
            <person name="Bense V."/>
            <person name="Catcheside P."/>
            <person name="Chovatia M."/>
            <person name="Cooper J."/>
            <person name="Damon W."/>
            <person name="Desjardin D."/>
            <person name="Finy P."/>
            <person name="Geml J."/>
            <person name="Haridas S."/>
            <person name="Hughes K."/>
            <person name="Justo A."/>
            <person name="Karasinski D."/>
            <person name="Kautmanova I."/>
            <person name="Kiss B."/>
            <person name="Kocsube S."/>
            <person name="Kotiranta H."/>
            <person name="LaButti K.M."/>
            <person name="Lechner B.E."/>
            <person name="Liimatainen K."/>
            <person name="Lipzen A."/>
            <person name="Lukacs Z."/>
            <person name="Mihaltcheva S."/>
            <person name="Morgado L.N."/>
            <person name="Niskanen T."/>
            <person name="Noordeloos M.E."/>
            <person name="Ohm R.A."/>
            <person name="Ortiz-Santana B."/>
            <person name="Ovrebo C."/>
            <person name="Racz N."/>
            <person name="Riley R."/>
            <person name="Savchenko A."/>
            <person name="Shiryaev A."/>
            <person name="Soop K."/>
            <person name="Spirin V."/>
            <person name="Szebenyi C."/>
            <person name="Tomsovsky M."/>
            <person name="Tulloss R.E."/>
            <person name="Uehling J."/>
            <person name="Grigoriev I.V."/>
            <person name="Vagvolgyi C."/>
            <person name="Papp T."/>
            <person name="Martin F.M."/>
            <person name="Miettinen O."/>
            <person name="Hibbett D.S."/>
            <person name="Nagy L.G."/>
        </authorList>
    </citation>
    <scope>NUCLEOTIDE SEQUENCE [LARGE SCALE GENOMIC DNA]</scope>
    <source>
        <strain evidence="2 3">CBS 962.96</strain>
    </source>
</reference>
<gene>
    <name evidence="2" type="ORF">K435DRAFT_702093</name>
</gene>